<keyword evidence="1" id="KW-0472">Membrane</keyword>
<reference evidence="2" key="1">
    <citation type="submission" date="2020-08" db="EMBL/GenBank/DDBJ databases">
        <title>Genome public.</title>
        <authorList>
            <person name="Liu C."/>
            <person name="Sun Q."/>
        </authorList>
    </citation>
    <scope>NUCLEOTIDE SEQUENCE</scope>
    <source>
        <strain evidence="2">NSJ-54</strain>
    </source>
</reference>
<dbReference type="AlphaFoldDB" id="A0A926I9T1"/>
<protein>
    <recommendedName>
        <fullName evidence="4">ABC transporter permease</fullName>
    </recommendedName>
</protein>
<evidence type="ECO:0000256" key="1">
    <source>
        <dbReference type="SAM" id="Phobius"/>
    </source>
</evidence>
<organism evidence="2 3">
    <name type="scientific">Zongyangia hominis</name>
    <dbReference type="NCBI Taxonomy" id="2763677"/>
    <lineage>
        <taxon>Bacteria</taxon>
        <taxon>Bacillati</taxon>
        <taxon>Bacillota</taxon>
        <taxon>Clostridia</taxon>
        <taxon>Eubacteriales</taxon>
        <taxon>Oscillospiraceae</taxon>
        <taxon>Zongyangia</taxon>
    </lineage>
</organism>
<dbReference type="Proteomes" id="UP000660861">
    <property type="component" value="Unassembled WGS sequence"/>
</dbReference>
<dbReference type="EMBL" id="JACRTC010000001">
    <property type="protein sequence ID" value="MBC8569491.1"/>
    <property type="molecule type" value="Genomic_DNA"/>
</dbReference>
<accession>A0A926I9T1</accession>
<gene>
    <name evidence="2" type="ORF">H8709_01420</name>
</gene>
<keyword evidence="3" id="KW-1185">Reference proteome</keyword>
<sequence length="122" mass="14329">MNLLRRAFLYDTRKKGKTILLFLMLFLIFTLILIALAVRNGAERSAAQLRASLGGSFKLSIFADQEDSNLWKTQEWEDENRTHTSFVYTGPAIDEEFLQRSWRWRGSKSILLWIHMTYIVKI</sequence>
<feature type="transmembrane region" description="Helical" evidence="1">
    <location>
        <begin position="20"/>
        <end position="38"/>
    </location>
</feature>
<dbReference type="RefSeq" id="WP_262396589.1">
    <property type="nucleotide sequence ID" value="NZ_JACRTC010000001.1"/>
</dbReference>
<keyword evidence="1" id="KW-0812">Transmembrane</keyword>
<keyword evidence="1" id="KW-1133">Transmembrane helix</keyword>
<evidence type="ECO:0000313" key="3">
    <source>
        <dbReference type="Proteomes" id="UP000660861"/>
    </source>
</evidence>
<name>A0A926I9T1_9FIRM</name>
<evidence type="ECO:0000313" key="2">
    <source>
        <dbReference type="EMBL" id="MBC8569491.1"/>
    </source>
</evidence>
<evidence type="ECO:0008006" key="4">
    <source>
        <dbReference type="Google" id="ProtNLM"/>
    </source>
</evidence>
<comment type="caution">
    <text evidence="2">The sequence shown here is derived from an EMBL/GenBank/DDBJ whole genome shotgun (WGS) entry which is preliminary data.</text>
</comment>
<proteinExistence type="predicted"/>